<reference evidence="2 3" key="1">
    <citation type="submission" date="2015-03" db="EMBL/GenBank/DDBJ databases">
        <title>Genome Assembly of Staphylococcus cohnii subsp. cohnii strain G22B2.</title>
        <authorList>
            <person name="Nair G."/>
            <person name="Kaur G."/>
            <person name="Khatri I."/>
            <person name="Singh N.K."/>
            <person name="Sathyabama S."/>
            <person name="Maurya S.K."/>
            <person name="Subramanian S."/>
            <person name="Agrewala J.N."/>
            <person name="Mayilraj S."/>
        </authorList>
    </citation>
    <scope>NUCLEOTIDE SEQUENCE [LARGE SCALE GENOMIC DNA]</scope>
    <source>
        <strain evidence="2 3">G22B2</strain>
    </source>
</reference>
<feature type="transmembrane region" description="Helical" evidence="1">
    <location>
        <begin position="7"/>
        <end position="28"/>
    </location>
</feature>
<dbReference type="PATRIC" id="fig|74704.6.peg.360"/>
<dbReference type="Proteomes" id="UP000034455">
    <property type="component" value="Unassembled WGS sequence"/>
</dbReference>
<protein>
    <submittedName>
        <fullName evidence="2">Uncharacterized protein</fullName>
    </submittedName>
</protein>
<organism evidence="2 3">
    <name type="scientific">Staphylococcus cohnii subsp. cohnii</name>
    <dbReference type="NCBI Taxonomy" id="74704"/>
    <lineage>
        <taxon>Bacteria</taxon>
        <taxon>Bacillati</taxon>
        <taxon>Bacillota</taxon>
        <taxon>Bacilli</taxon>
        <taxon>Bacillales</taxon>
        <taxon>Staphylococcaceae</taxon>
        <taxon>Staphylococcus</taxon>
        <taxon>Staphylococcus cohnii species complex</taxon>
    </lineage>
</organism>
<evidence type="ECO:0000313" key="3">
    <source>
        <dbReference type="Proteomes" id="UP000034455"/>
    </source>
</evidence>
<sequence length="63" mass="7200">MKNNMDTSFIIANFMNIILVLLFAFGAFNHLNNFFTVIFAIITVLNAGFLVYKSIEISKKNNH</sequence>
<keyword evidence="1" id="KW-1133">Transmembrane helix</keyword>
<dbReference type="RefSeq" id="WP_019469867.1">
    <property type="nucleotide sequence ID" value="NZ_PPQC01000014.1"/>
</dbReference>
<accession>A0A0M2NZA7</accession>
<dbReference type="GeneID" id="58098657"/>
<name>A0A0M2NZA7_STACC</name>
<evidence type="ECO:0000313" key="2">
    <source>
        <dbReference type="EMBL" id="KKI63859.1"/>
    </source>
</evidence>
<dbReference type="EMBL" id="LAKJ01000012">
    <property type="protein sequence ID" value="KKI63859.1"/>
    <property type="molecule type" value="Genomic_DNA"/>
</dbReference>
<comment type="caution">
    <text evidence="2">The sequence shown here is derived from an EMBL/GenBank/DDBJ whole genome shotgun (WGS) entry which is preliminary data.</text>
</comment>
<feature type="transmembrane region" description="Helical" evidence="1">
    <location>
        <begin position="34"/>
        <end position="52"/>
    </location>
</feature>
<evidence type="ECO:0000256" key="1">
    <source>
        <dbReference type="SAM" id="Phobius"/>
    </source>
</evidence>
<keyword evidence="1" id="KW-0472">Membrane</keyword>
<proteinExistence type="predicted"/>
<dbReference type="AlphaFoldDB" id="A0A0M2NZA7"/>
<gene>
    <name evidence="2" type="ORF">UF66_0348</name>
</gene>
<keyword evidence="1" id="KW-0812">Transmembrane</keyword>